<dbReference type="InterPro" id="IPR009006">
    <property type="entry name" value="Ala_racemase/Decarboxylase_C"/>
</dbReference>
<dbReference type="PROSITE" id="PS00878">
    <property type="entry name" value="ODR_DC_2_1"/>
    <property type="match status" value="1"/>
</dbReference>
<dbReference type="EMBL" id="JAMGBC010000001">
    <property type="protein sequence ID" value="MCL6679735.1"/>
    <property type="molecule type" value="Genomic_DNA"/>
</dbReference>
<comment type="catalytic activity">
    <reaction evidence="5 7">
        <text>meso-2,6-diaminopimelate + H(+) = L-lysine + CO2</text>
        <dbReference type="Rhea" id="RHEA:15101"/>
        <dbReference type="ChEBI" id="CHEBI:15378"/>
        <dbReference type="ChEBI" id="CHEBI:16526"/>
        <dbReference type="ChEBI" id="CHEBI:32551"/>
        <dbReference type="ChEBI" id="CHEBI:57791"/>
        <dbReference type="EC" id="4.1.1.20"/>
    </reaction>
</comment>
<feature type="binding site" evidence="5">
    <location>
        <position position="373"/>
    </location>
    <ligand>
        <name>substrate</name>
    </ligand>
</feature>
<dbReference type="CDD" id="cd06828">
    <property type="entry name" value="PLPDE_III_DapDC"/>
    <property type="match status" value="1"/>
</dbReference>
<proteinExistence type="inferred from homology"/>
<protein>
    <recommendedName>
        <fullName evidence="5 6">Diaminopimelate decarboxylase</fullName>
        <shortName evidence="5">DAP decarboxylase</shortName>
        <shortName evidence="5">DAPDC</shortName>
        <ecNumber evidence="5 6">4.1.1.20</ecNumber>
    </recommendedName>
</protein>
<dbReference type="InterPro" id="IPR022653">
    <property type="entry name" value="De-COase2_pyr-phos_BS"/>
</dbReference>
<dbReference type="SUPFAM" id="SSF51419">
    <property type="entry name" value="PLP-binding barrel"/>
    <property type="match status" value="1"/>
</dbReference>
<evidence type="ECO:0000256" key="7">
    <source>
        <dbReference type="RuleBase" id="RU003738"/>
    </source>
</evidence>
<evidence type="ECO:0000256" key="5">
    <source>
        <dbReference type="HAMAP-Rule" id="MF_02120"/>
    </source>
</evidence>
<keyword evidence="4 5" id="KW-0456">Lyase</keyword>
<comment type="subunit">
    <text evidence="5">Homodimer.</text>
</comment>
<keyword evidence="5 7" id="KW-0457">Lysine biosynthesis</keyword>
<comment type="similarity">
    <text evidence="5">Belongs to the Orn/Lys/Arg decarboxylase class-II family. LysA subfamily.</text>
</comment>
<dbReference type="SUPFAM" id="SSF50621">
    <property type="entry name" value="Alanine racemase C-terminal domain-like"/>
    <property type="match status" value="1"/>
</dbReference>
<dbReference type="PRINTS" id="PR01181">
    <property type="entry name" value="DAPDCRBXLASE"/>
</dbReference>
<feature type="binding site" evidence="5">
    <location>
        <position position="315"/>
    </location>
    <ligand>
        <name>substrate</name>
    </ligand>
</feature>
<keyword evidence="3 5" id="KW-0663">Pyridoxal phosphate</keyword>
<dbReference type="InterPro" id="IPR022644">
    <property type="entry name" value="De-COase2_N"/>
</dbReference>
<dbReference type="InterPro" id="IPR000183">
    <property type="entry name" value="Orn/DAP/Arg_de-COase"/>
</dbReference>
<dbReference type="Pfam" id="PF02784">
    <property type="entry name" value="Orn_Arg_deC_N"/>
    <property type="match status" value="1"/>
</dbReference>
<feature type="modified residue" description="N6-(pyridoxal phosphate)lysine" evidence="5">
    <location>
        <position position="61"/>
    </location>
</feature>
<dbReference type="RefSeq" id="WP_249868617.1">
    <property type="nucleotide sequence ID" value="NZ_JAMGBC010000001.1"/>
</dbReference>
<sequence>MDDFRIRDGELHCEEVSLAEIAAAVGTPVYVYSTYAMCRNAAGLADALEGVDNPLIAYAVKANSNAAVVATLAAAGLGADVVSGGEYRRSRAAGVAPDKIVFSGVGKTEAEMALALSGGLFQFNVESFEEAETLSTVATQMGLTAPIAFRVNPAVGAGGHAKITTGAAENKFGIPIGDAAEIYAGAAKLPGLNIQGVAVHIGSQLASLEPLEEAFAKIGELIAQLRSNGHLIATADLGGGLGVPYNPDLPPPPKPEDYAAMVRRATSGWDARLLFEPGRLIVASAGVLLSRVIRVKPGAEHPFVIVDAAMNDLMRPALYEAWHKIDAVRPNAETWTANVVGPVCETGDTFATARSMDKVGAGDLVVFRTAGAYAATMSSTYNSRPLTPEVLVHGDRWAVVRPRVDVEAMIAADSIPDWVTGCTAGDSS</sequence>
<reference evidence="10" key="1">
    <citation type="submission" date="2022-05" db="EMBL/GenBank/DDBJ databases">
        <authorList>
            <person name="Jo J.-H."/>
            <person name="Im W.-T."/>
        </authorList>
    </citation>
    <scope>NUCLEOTIDE SEQUENCE</scope>
    <source>
        <strain evidence="10">RG327</strain>
    </source>
</reference>
<evidence type="ECO:0000259" key="8">
    <source>
        <dbReference type="Pfam" id="PF00278"/>
    </source>
</evidence>
<dbReference type="GO" id="GO:0008836">
    <property type="term" value="F:diaminopimelate decarboxylase activity"/>
    <property type="evidence" value="ECO:0007669"/>
    <property type="project" value="UniProtKB-EC"/>
</dbReference>
<evidence type="ECO:0000256" key="3">
    <source>
        <dbReference type="ARBA" id="ARBA00022898"/>
    </source>
</evidence>
<evidence type="ECO:0000259" key="9">
    <source>
        <dbReference type="Pfam" id="PF02784"/>
    </source>
</evidence>
<dbReference type="PANTHER" id="PTHR43727:SF2">
    <property type="entry name" value="GROUP IV DECARBOXYLASE"/>
    <property type="match status" value="1"/>
</dbReference>
<keyword evidence="2 5" id="KW-0210">Decarboxylase</keyword>
<feature type="binding site" evidence="5">
    <location>
        <begin position="276"/>
        <end position="279"/>
    </location>
    <ligand>
        <name>pyridoxal 5'-phosphate</name>
        <dbReference type="ChEBI" id="CHEBI:597326"/>
    </ligand>
</feature>
<keyword evidence="5" id="KW-0028">Amino-acid biosynthesis</keyword>
<evidence type="ECO:0000256" key="1">
    <source>
        <dbReference type="ARBA" id="ARBA00001933"/>
    </source>
</evidence>
<feature type="domain" description="Orn/DAP/Arg decarboxylase 2 N-terminal" evidence="9">
    <location>
        <begin position="53"/>
        <end position="283"/>
    </location>
</feature>
<gene>
    <name evidence="5 10" type="primary">lysA</name>
    <name evidence="10" type="ORF">LZ519_10485</name>
</gene>
<dbReference type="Pfam" id="PF00278">
    <property type="entry name" value="Orn_DAP_Arg_deC"/>
    <property type="match status" value="1"/>
</dbReference>
<evidence type="ECO:0000313" key="10">
    <source>
        <dbReference type="EMBL" id="MCL6679735.1"/>
    </source>
</evidence>
<feature type="binding site" evidence="5">
    <location>
        <position position="373"/>
    </location>
    <ligand>
        <name>pyridoxal 5'-phosphate</name>
        <dbReference type="ChEBI" id="CHEBI:597326"/>
    </ligand>
</feature>
<dbReference type="Gene3D" id="3.20.20.10">
    <property type="entry name" value="Alanine racemase"/>
    <property type="match status" value="1"/>
</dbReference>
<evidence type="ECO:0000256" key="4">
    <source>
        <dbReference type="ARBA" id="ARBA00023239"/>
    </source>
</evidence>
<organism evidence="10 11">
    <name type="scientific">Sphingomonas anseongensis</name>
    <dbReference type="NCBI Taxonomy" id="2908207"/>
    <lineage>
        <taxon>Bacteria</taxon>
        <taxon>Pseudomonadati</taxon>
        <taxon>Pseudomonadota</taxon>
        <taxon>Alphaproteobacteria</taxon>
        <taxon>Sphingomonadales</taxon>
        <taxon>Sphingomonadaceae</taxon>
        <taxon>Sphingomonas</taxon>
    </lineage>
</organism>
<dbReference type="EC" id="4.1.1.20" evidence="5 6"/>
<comment type="caution">
    <text evidence="10">The sequence shown here is derived from an EMBL/GenBank/DDBJ whole genome shotgun (WGS) entry which is preliminary data.</text>
</comment>
<evidence type="ECO:0000256" key="2">
    <source>
        <dbReference type="ARBA" id="ARBA00022793"/>
    </source>
</evidence>
<dbReference type="PANTHER" id="PTHR43727">
    <property type="entry name" value="DIAMINOPIMELATE DECARBOXYLASE"/>
    <property type="match status" value="1"/>
</dbReference>
<feature type="binding site" evidence="5">
    <location>
        <position position="319"/>
    </location>
    <ligand>
        <name>substrate</name>
    </ligand>
</feature>
<dbReference type="PRINTS" id="PR01179">
    <property type="entry name" value="ODADCRBXLASE"/>
</dbReference>
<feature type="domain" description="Orn/DAP/Arg decarboxylase 2 C-terminal" evidence="8">
    <location>
        <begin position="30"/>
        <end position="371"/>
    </location>
</feature>
<dbReference type="InterPro" id="IPR002986">
    <property type="entry name" value="DAP_deCOOHase_LysA"/>
</dbReference>
<keyword evidence="11" id="KW-1185">Reference proteome</keyword>
<comment type="cofactor">
    <cofactor evidence="1 5 7">
        <name>pyridoxal 5'-phosphate</name>
        <dbReference type="ChEBI" id="CHEBI:597326"/>
    </cofactor>
</comment>
<comment type="pathway">
    <text evidence="5 7">Amino-acid biosynthesis; L-lysine biosynthesis via DAP pathway; L-lysine from DL-2,6-diaminopimelate: step 1/1.</text>
</comment>
<dbReference type="Proteomes" id="UP001165343">
    <property type="component" value="Unassembled WGS sequence"/>
</dbReference>
<dbReference type="InterPro" id="IPR029066">
    <property type="entry name" value="PLP-binding_barrel"/>
</dbReference>
<feature type="binding site" evidence="5">
    <location>
        <position position="279"/>
    </location>
    <ligand>
        <name>substrate</name>
    </ligand>
</feature>
<dbReference type="InterPro" id="IPR022643">
    <property type="entry name" value="De-COase2_C"/>
</dbReference>
<feature type="binding site" evidence="5">
    <location>
        <position position="240"/>
    </location>
    <ligand>
        <name>pyridoxal 5'-phosphate</name>
        <dbReference type="ChEBI" id="CHEBI:597326"/>
    </ligand>
</feature>
<accession>A0ABT0RHI3</accession>
<dbReference type="Gene3D" id="2.40.37.10">
    <property type="entry name" value="Lyase, Ornithine Decarboxylase, Chain A, domain 1"/>
    <property type="match status" value="1"/>
</dbReference>
<evidence type="ECO:0000313" key="11">
    <source>
        <dbReference type="Proteomes" id="UP001165343"/>
    </source>
</evidence>
<comment type="function">
    <text evidence="5">Specifically catalyzes the decarboxylation of meso-diaminopimelate (meso-DAP) to L-lysine.</text>
</comment>
<dbReference type="HAMAP" id="MF_02120">
    <property type="entry name" value="LysA"/>
    <property type="match status" value="1"/>
</dbReference>
<evidence type="ECO:0000256" key="6">
    <source>
        <dbReference type="NCBIfam" id="TIGR01048"/>
    </source>
</evidence>
<feature type="binding site" evidence="5">
    <location>
        <position position="345"/>
    </location>
    <ligand>
        <name>substrate</name>
    </ligand>
</feature>
<name>A0ABT0RHI3_9SPHN</name>
<dbReference type="NCBIfam" id="TIGR01048">
    <property type="entry name" value="lysA"/>
    <property type="match status" value="1"/>
</dbReference>